<gene>
    <name evidence="1" type="ORF">COL8621_01083</name>
</gene>
<dbReference type="PANTHER" id="PTHR43857">
    <property type="entry name" value="BLR7761 PROTEIN"/>
    <property type="match status" value="1"/>
</dbReference>
<evidence type="ECO:0000313" key="1">
    <source>
        <dbReference type="EMBL" id="SMX33716.1"/>
    </source>
</evidence>
<dbReference type="OrthoDB" id="9809792at2"/>
<sequence>MQRTAVNPWNWSLNLGYNQAEIVTGTSRQLICAGQTSVDGEGNPQHLGDMRGQIGLALDNLEAVLHGANMDLGNIIRLGVFATDVDEALKNFDLLGMRFGPIQCAPPMTLLGVTRLAIPGLLFEIEATAAA</sequence>
<accession>A0A238JVE0</accession>
<dbReference type="EMBL" id="FXYE01000001">
    <property type="protein sequence ID" value="SMX33716.1"/>
    <property type="molecule type" value="Genomic_DNA"/>
</dbReference>
<reference evidence="2" key="1">
    <citation type="submission" date="2017-05" db="EMBL/GenBank/DDBJ databases">
        <authorList>
            <person name="Rodrigo-Torres L."/>
            <person name="Arahal R. D."/>
            <person name="Lucena T."/>
        </authorList>
    </citation>
    <scope>NUCLEOTIDE SEQUENCE [LARGE SCALE GENOMIC DNA]</scope>
    <source>
        <strain evidence="2">CECT 8621</strain>
    </source>
</reference>
<dbReference type="InterPro" id="IPR006175">
    <property type="entry name" value="YjgF/YER057c/UK114"/>
</dbReference>
<evidence type="ECO:0000313" key="2">
    <source>
        <dbReference type="Proteomes" id="UP000202922"/>
    </source>
</evidence>
<organism evidence="1 2">
    <name type="scientific">Actibacterium lipolyticum</name>
    <dbReference type="NCBI Taxonomy" id="1524263"/>
    <lineage>
        <taxon>Bacteria</taxon>
        <taxon>Pseudomonadati</taxon>
        <taxon>Pseudomonadota</taxon>
        <taxon>Alphaproteobacteria</taxon>
        <taxon>Rhodobacterales</taxon>
        <taxon>Roseobacteraceae</taxon>
        <taxon>Actibacterium</taxon>
    </lineage>
</organism>
<keyword evidence="2" id="KW-1185">Reference proteome</keyword>
<dbReference type="InterPro" id="IPR035959">
    <property type="entry name" value="RutC-like_sf"/>
</dbReference>
<dbReference type="RefSeq" id="WP_093966241.1">
    <property type="nucleotide sequence ID" value="NZ_FXYE01000001.1"/>
</dbReference>
<dbReference type="SUPFAM" id="SSF55298">
    <property type="entry name" value="YjgF-like"/>
    <property type="match status" value="1"/>
</dbReference>
<dbReference type="AlphaFoldDB" id="A0A238JVE0"/>
<dbReference type="Pfam" id="PF01042">
    <property type="entry name" value="Ribonuc_L-PSP"/>
    <property type="match status" value="1"/>
</dbReference>
<name>A0A238JVE0_9RHOB</name>
<dbReference type="Proteomes" id="UP000202922">
    <property type="component" value="Unassembled WGS sequence"/>
</dbReference>
<dbReference type="Gene3D" id="3.30.1330.40">
    <property type="entry name" value="RutC-like"/>
    <property type="match status" value="1"/>
</dbReference>
<dbReference type="PANTHER" id="PTHR43857:SF1">
    <property type="entry name" value="YJGH FAMILY PROTEIN"/>
    <property type="match status" value="1"/>
</dbReference>
<protein>
    <submittedName>
        <fullName evidence="1">Endoribonuclease L-PSP</fullName>
    </submittedName>
</protein>
<proteinExistence type="predicted"/>